<feature type="compositionally biased region" description="Acidic residues" evidence="1">
    <location>
        <begin position="14"/>
        <end position="25"/>
    </location>
</feature>
<evidence type="ECO:0000313" key="3">
    <source>
        <dbReference type="Proteomes" id="UP000658127"/>
    </source>
</evidence>
<proteinExistence type="predicted"/>
<evidence type="ECO:0000256" key="1">
    <source>
        <dbReference type="SAM" id="MobiDB-lite"/>
    </source>
</evidence>
<reference evidence="3" key="1">
    <citation type="journal article" date="2019" name="Int. J. Syst. Evol. Microbiol.">
        <title>The Global Catalogue of Microorganisms (GCM) 10K type strain sequencing project: providing services to taxonomists for standard genome sequencing and annotation.</title>
        <authorList>
            <consortium name="The Broad Institute Genomics Platform"/>
            <consortium name="The Broad Institute Genome Sequencing Center for Infectious Disease"/>
            <person name="Wu L."/>
            <person name="Ma J."/>
        </authorList>
    </citation>
    <scope>NUCLEOTIDE SEQUENCE [LARGE SCALE GENOMIC DNA]</scope>
    <source>
        <strain evidence="3">CGMCC 4.7329</strain>
    </source>
</reference>
<accession>A0ABQ2KV45</accession>
<evidence type="ECO:0000313" key="2">
    <source>
        <dbReference type="EMBL" id="GGN92554.1"/>
    </source>
</evidence>
<gene>
    <name evidence="2" type="ORF">GCM10011610_53760</name>
</gene>
<feature type="region of interest" description="Disordered" evidence="1">
    <location>
        <begin position="54"/>
        <end position="82"/>
    </location>
</feature>
<sequence>MPAFPESTCAVGAADEEEPAVEEESSLQPARSRAKTVALAAMAAVVLLTQRDASAPENTSPPVWLTGGNAVTAKMRGNSPGT</sequence>
<keyword evidence="3" id="KW-1185">Reference proteome</keyword>
<organism evidence="2 3">
    <name type="scientific">Nocardia rhizosphaerihabitans</name>
    <dbReference type="NCBI Taxonomy" id="1691570"/>
    <lineage>
        <taxon>Bacteria</taxon>
        <taxon>Bacillati</taxon>
        <taxon>Actinomycetota</taxon>
        <taxon>Actinomycetes</taxon>
        <taxon>Mycobacteriales</taxon>
        <taxon>Nocardiaceae</taxon>
        <taxon>Nocardia</taxon>
    </lineage>
</organism>
<feature type="region of interest" description="Disordered" evidence="1">
    <location>
        <begin position="1"/>
        <end position="32"/>
    </location>
</feature>
<name>A0ABQ2KV45_9NOCA</name>
<dbReference type="EMBL" id="BMNE01000006">
    <property type="protein sequence ID" value="GGN92554.1"/>
    <property type="molecule type" value="Genomic_DNA"/>
</dbReference>
<protein>
    <submittedName>
        <fullName evidence="2">Uncharacterized protein</fullName>
    </submittedName>
</protein>
<dbReference type="Proteomes" id="UP000658127">
    <property type="component" value="Unassembled WGS sequence"/>
</dbReference>
<comment type="caution">
    <text evidence="2">The sequence shown here is derived from an EMBL/GenBank/DDBJ whole genome shotgun (WGS) entry which is preliminary data.</text>
</comment>